<evidence type="ECO:0000313" key="2">
    <source>
        <dbReference type="Proteomes" id="UP000076532"/>
    </source>
</evidence>
<organism evidence="1 2">
    <name type="scientific">Athelia psychrophila</name>
    <dbReference type="NCBI Taxonomy" id="1759441"/>
    <lineage>
        <taxon>Eukaryota</taxon>
        <taxon>Fungi</taxon>
        <taxon>Dikarya</taxon>
        <taxon>Basidiomycota</taxon>
        <taxon>Agaricomycotina</taxon>
        <taxon>Agaricomycetes</taxon>
        <taxon>Agaricomycetidae</taxon>
        <taxon>Atheliales</taxon>
        <taxon>Atheliaceae</taxon>
        <taxon>Athelia</taxon>
    </lineage>
</organism>
<dbReference type="Proteomes" id="UP000076532">
    <property type="component" value="Unassembled WGS sequence"/>
</dbReference>
<accession>A0A166M6T9</accession>
<keyword evidence="2" id="KW-1185">Reference proteome</keyword>
<protein>
    <submittedName>
        <fullName evidence="1">Uncharacterized protein</fullName>
    </submittedName>
</protein>
<gene>
    <name evidence="1" type="ORF">FIBSPDRAFT_1042840</name>
</gene>
<dbReference type="AlphaFoldDB" id="A0A166M6T9"/>
<dbReference type="EMBL" id="KV417531">
    <property type="protein sequence ID" value="KZP23696.1"/>
    <property type="molecule type" value="Genomic_DNA"/>
</dbReference>
<evidence type="ECO:0000313" key="1">
    <source>
        <dbReference type="EMBL" id="KZP23696.1"/>
    </source>
</evidence>
<proteinExistence type="predicted"/>
<sequence length="88" mass="9445">MTSFNTVIYPTQESNVTNVVGDHLTFHTRDIIIIHYHLHPAAAVASPDHHHAGAAGDDNGAFRQAVQRVGAVGAPGSVWGWFLSIFGL</sequence>
<name>A0A166M6T9_9AGAM</name>
<reference evidence="1 2" key="1">
    <citation type="journal article" date="2016" name="Mol. Biol. Evol.">
        <title>Comparative Genomics of Early-Diverging Mushroom-Forming Fungi Provides Insights into the Origins of Lignocellulose Decay Capabilities.</title>
        <authorList>
            <person name="Nagy L.G."/>
            <person name="Riley R."/>
            <person name="Tritt A."/>
            <person name="Adam C."/>
            <person name="Daum C."/>
            <person name="Floudas D."/>
            <person name="Sun H."/>
            <person name="Yadav J.S."/>
            <person name="Pangilinan J."/>
            <person name="Larsson K.H."/>
            <person name="Matsuura K."/>
            <person name="Barry K."/>
            <person name="Labutti K."/>
            <person name="Kuo R."/>
            <person name="Ohm R.A."/>
            <person name="Bhattacharya S.S."/>
            <person name="Shirouzu T."/>
            <person name="Yoshinaga Y."/>
            <person name="Martin F.M."/>
            <person name="Grigoriev I.V."/>
            <person name="Hibbett D.S."/>
        </authorList>
    </citation>
    <scope>NUCLEOTIDE SEQUENCE [LARGE SCALE GENOMIC DNA]</scope>
    <source>
        <strain evidence="1 2">CBS 109695</strain>
    </source>
</reference>